<evidence type="ECO:0000256" key="9">
    <source>
        <dbReference type="ARBA" id="ARBA00022777"/>
    </source>
</evidence>
<dbReference type="SUPFAM" id="SSF55874">
    <property type="entry name" value="ATPase domain of HSP90 chaperone/DNA topoisomerase II/histidine kinase"/>
    <property type="match status" value="1"/>
</dbReference>
<dbReference type="Gene3D" id="1.10.287.130">
    <property type="match status" value="1"/>
</dbReference>
<dbReference type="GO" id="GO:0000155">
    <property type="term" value="F:phosphorelay sensor kinase activity"/>
    <property type="evidence" value="ECO:0007669"/>
    <property type="project" value="InterPro"/>
</dbReference>
<dbReference type="EC" id="2.7.13.3" evidence="3"/>
<evidence type="ECO:0000256" key="8">
    <source>
        <dbReference type="ARBA" id="ARBA00022741"/>
    </source>
</evidence>
<dbReference type="PANTHER" id="PTHR45528">
    <property type="entry name" value="SENSOR HISTIDINE KINASE CPXA"/>
    <property type="match status" value="1"/>
</dbReference>
<organism evidence="16 17">
    <name type="scientific">Chryseobacterium gleum</name>
    <name type="common">Flavobacterium gleum</name>
    <dbReference type="NCBI Taxonomy" id="250"/>
    <lineage>
        <taxon>Bacteria</taxon>
        <taxon>Pseudomonadati</taxon>
        <taxon>Bacteroidota</taxon>
        <taxon>Flavobacteriia</taxon>
        <taxon>Flavobacteriales</taxon>
        <taxon>Weeksellaceae</taxon>
        <taxon>Chryseobacterium group</taxon>
        <taxon>Chryseobacterium</taxon>
    </lineage>
</organism>
<dbReference type="AlphaFoldDB" id="A0A3S4M4B3"/>
<feature type="transmembrane region" description="Helical" evidence="14">
    <location>
        <begin position="12"/>
        <end position="30"/>
    </location>
</feature>
<dbReference type="RefSeq" id="WP_041461484.1">
    <property type="nucleotide sequence ID" value="NZ_CP068486.1"/>
</dbReference>
<dbReference type="KEGG" id="cgle:NCTC11432_00773"/>
<comment type="catalytic activity">
    <reaction evidence="1">
        <text>ATP + protein L-histidine = ADP + protein N-phospho-L-histidine.</text>
        <dbReference type="EC" id="2.7.13.3"/>
    </reaction>
</comment>
<evidence type="ECO:0000256" key="12">
    <source>
        <dbReference type="ARBA" id="ARBA00023012"/>
    </source>
</evidence>
<dbReference type="Gene3D" id="3.30.565.10">
    <property type="entry name" value="Histidine kinase-like ATPase, C-terminal domain"/>
    <property type="match status" value="1"/>
</dbReference>
<keyword evidence="5" id="KW-0597">Phosphoprotein</keyword>
<dbReference type="Proteomes" id="UP000279227">
    <property type="component" value="Chromosome"/>
</dbReference>
<dbReference type="GO" id="GO:0005524">
    <property type="term" value="F:ATP binding"/>
    <property type="evidence" value="ECO:0007669"/>
    <property type="project" value="UniProtKB-KW"/>
</dbReference>
<reference evidence="16 17" key="1">
    <citation type="submission" date="2018-12" db="EMBL/GenBank/DDBJ databases">
        <authorList>
            <consortium name="Pathogen Informatics"/>
        </authorList>
    </citation>
    <scope>NUCLEOTIDE SEQUENCE [LARGE SCALE GENOMIC DNA]</scope>
    <source>
        <strain evidence="16 17">NCTC11432</strain>
    </source>
</reference>
<dbReference type="OrthoDB" id="1522504at2"/>
<keyword evidence="4" id="KW-1003">Cell membrane</keyword>
<dbReference type="SUPFAM" id="SSF47384">
    <property type="entry name" value="Homodimeric domain of signal transducing histidine kinase"/>
    <property type="match status" value="1"/>
</dbReference>
<dbReference type="GeneID" id="93022066"/>
<keyword evidence="7 14" id="KW-0812">Transmembrane</keyword>
<keyword evidence="12" id="KW-0902">Two-component regulatory system</keyword>
<feature type="domain" description="Histidine kinase" evidence="15">
    <location>
        <begin position="228"/>
        <end position="428"/>
    </location>
</feature>
<feature type="transmembrane region" description="Helical" evidence="14">
    <location>
        <begin position="140"/>
        <end position="161"/>
    </location>
</feature>
<keyword evidence="13 14" id="KW-0472">Membrane</keyword>
<evidence type="ECO:0000256" key="11">
    <source>
        <dbReference type="ARBA" id="ARBA00022989"/>
    </source>
</evidence>
<evidence type="ECO:0000313" key="16">
    <source>
        <dbReference type="EMBL" id="VEE05194.1"/>
    </source>
</evidence>
<dbReference type="Pfam" id="PF00512">
    <property type="entry name" value="HisKA"/>
    <property type="match status" value="1"/>
</dbReference>
<dbReference type="InterPro" id="IPR036097">
    <property type="entry name" value="HisK_dim/P_sf"/>
</dbReference>
<dbReference type="SMART" id="SM00388">
    <property type="entry name" value="HisKA"/>
    <property type="match status" value="1"/>
</dbReference>
<evidence type="ECO:0000256" key="4">
    <source>
        <dbReference type="ARBA" id="ARBA00022475"/>
    </source>
</evidence>
<evidence type="ECO:0000256" key="3">
    <source>
        <dbReference type="ARBA" id="ARBA00012438"/>
    </source>
</evidence>
<dbReference type="PROSITE" id="PS50109">
    <property type="entry name" value="HIS_KIN"/>
    <property type="match status" value="1"/>
</dbReference>
<evidence type="ECO:0000256" key="1">
    <source>
        <dbReference type="ARBA" id="ARBA00000085"/>
    </source>
</evidence>
<dbReference type="SMART" id="SM00387">
    <property type="entry name" value="HATPase_c"/>
    <property type="match status" value="1"/>
</dbReference>
<evidence type="ECO:0000259" key="15">
    <source>
        <dbReference type="PROSITE" id="PS50109"/>
    </source>
</evidence>
<dbReference type="InterPro" id="IPR050398">
    <property type="entry name" value="HssS/ArlS-like"/>
</dbReference>
<dbReference type="CDD" id="cd00082">
    <property type="entry name" value="HisKA"/>
    <property type="match status" value="1"/>
</dbReference>
<evidence type="ECO:0000313" key="17">
    <source>
        <dbReference type="Proteomes" id="UP000279227"/>
    </source>
</evidence>
<dbReference type="InterPro" id="IPR003661">
    <property type="entry name" value="HisK_dim/P_dom"/>
</dbReference>
<gene>
    <name evidence="16" type="primary">qseC_1</name>
    <name evidence="16" type="ORF">NCTC11432_00773</name>
</gene>
<keyword evidence="8" id="KW-0547">Nucleotide-binding</keyword>
<keyword evidence="9" id="KW-0418">Kinase</keyword>
<evidence type="ECO:0000256" key="14">
    <source>
        <dbReference type="SAM" id="Phobius"/>
    </source>
</evidence>
<keyword evidence="10" id="KW-0067">ATP-binding</keyword>
<dbReference type="Pfam" id="PF02518">
    <property type="entry name" value="HATPase_c"/>
    <property type="match status" value="1"/>
</dbReference>
<dbReference type="InterPro" id="IPR003594">
    <property type="entry name" value="HATPase_dom"/>
</dbReference>
<dbReference type="EMBL" id="LR134289">
    <property type="protein sequence ID" value="VEE05194.1"/>
    <property type="molecule type" value="Genomic_DNA"/>
</dbReference>
<evidence type="ECO:0000256" key="6">
    <source>
        <dbReference type="ARBA" id="ARBA00022679"/>
    </source>
</evidence>
<evidence type="ECO:0000256" key="10">
    <source>
        <dbReference type="ARBA" id="ARBA00022840"/>
    </source>
</evidence>
<evidence type="ECO:0000256" key="2">
    <source>
        <dbReference type="ARBA" id="ARBA00004651"/>
    </source>
</evidence>
<dbReference type="InterPro" id="IPR036890">
    <property type="entry name" value="HATPase_C_sf"/>
</dbReference>
<accession>A0A3S4M4B3</accession>
<dbReference type="InterPro" id="IPR005467">
    <property type="entry name" value="His_kinase_dom"/>
</dbReference>
<comment type="subcellular location">
    <subcellularLocation>
        <location evidence="2">Cell membrane</location>
        <topology evidence="2">Multi-pass membrane protein</topology>
    </subcellularLocation>
</comment>
<sequence length="428" mass="49887">MKPLLTKTTKPFLIYVLIVLMISIPVYYFVVDTIWKNELDEHNQIIIEKTAFEFNRLKLSDEALEKSLELWNQIQPETNIEKISPGQIRRDTVYTYEKQLPFISEQKKERYRCLKKVVYLHNKPYLFTIQTNIEESHETIAVIAMITIFFFVVIVVGLLYLNRKLSSSIWKPFRDTLDQLKTFNLNSQITIEFPVSDTSEFEELNQSLYKLIERNISTYKTQKEFTENASHELQTPLAIIKNKLDILLQDQDLTEKQYRIAEDINKALTRSSRINKNLLLLAKIDNNQFDHTETIFFDQLLHQSIEILKEHFEQKNISATESISNDVQVNGNSILTEILINNLIINAIRHTSPGGSVSIELNQSYFEVSNSGTEKLNTEALFKRFSKFSADNNGSGLGLSIIQEIGRLHQWMISYRFENGLHIFTVKF</sequence>
<protein>
    <recommendedName>
        <fullName evidence="3">histidine kinase</fullName>
        <ecNumber evidence="3">2.7.13.3</ecNumber>
    </recommendedName>
</protein>
<name>A0A3S4M4B3_CHRGE</name>
<dbReference type="GO" id="GO:0005886">
    <property type="term" value="C:plasma membrane"/>
    <property type="evidence" value="ECO:0007669"/>
    <property type="project" value="UniProtKB-SubCell"/>
</dbReference>
<keyword evidence="6 16" id="KW-0808">Transferase</keyword>
<dbReference type="PANTHER" id="PTHR45528:SF1">
    <property type="entry name" value="SENSOR HISTIDINE KINASE CPXA"/>
    <property type="match status" value="1"/>
</dbReference>
<evidence type="ECO:0000256" key="13">
    <source>
        <dbReference type="ARBA" id="ARBA00023136"/>
    </source>
</evidence>
<proteinExistence type="predicted"/>
<evidence type="ECO:0000256" key="5">
    <source>
        <dbReference type="ARBA" id="ARBA00022553"/>
    </source>
</evidence>
<evidence type="ECO:0000256" key="7">
    <source>
        <dbReference type="ARBA" id="ARBA00022692"/>
    </source>
</evidence>
<dbReference type="STRING" id="525257.HMPREF0204_13705"/>
<keyword evidence="11 14" id="KW-1133">Transmembrane helix</keyword>